<name>A0A6J5RN35_9CAUD</name>
<evidence type="ECO:0000313" key="1">
    <source>
        <dbReference type="EMBL" id="CAB4185209.1"/>
    </source>
</evidence>
<protein>
    <submittedName>
        <fullName evidence="2">LysM domain</fullName>
    </submittedName>
</protein>
<dbReference type="InterPro" id="IPR036779">
    <property type="entry name" value="LysM_dom_sf"/>
</dbReference>
<gene>
    <name evidence="1" type="ORF">UFOVP1127_34</name>
    <name evidence="2" type="ORF">UFOVP1242_40</name>
    <name evidence="3" type="ORF">UFOVP1492_100</name>
    <name evidence="4" type="ORF">UFOVP1580_129</name>
</gene>
<reference evidence="2" key="1">
    <citation type="submission" date="2020-05" db="EMBL/GenBank/DDBJ databases">
        <authorList>
            <person name="Chiriac C."/>
            <person name="Salcher M."/>
            <person name="Ghai R."/>
            <person name="Kavagutti S V."/>
        </authorList>
    </citation>
    <scope>NUCLEOTIDE SEQUENCE</scope>
</reference>
<evidence type="ECO:0000313" key="4">
    <source>
        <dbReference type="EMBL" id="CAB5231645.1"/>
    </source>
</evidence>
<dbReference type="EMBL" id="LR797450">
    <property type="protein sequence ID" value="CAB4217829.1"/>
    <property type="molecule type" value="Genomic_DNA"/>
</dbReference>
<dbReference type="EMBL" id="LR797197">
    <property type="protein sequence ID" value="CAB4193204.1"/>
    <property type="molecule type" value="Genomic_DNA"/>
</dbReference>
<evidence type="ECO:0000313" key="3">
    <source>
        <dbReference type="EMBL" id="CAB4217829.1"/>
    </source>
</evidence>
<organism evidence="2">
    <name type="scientific">uncultured Caudovirales phage</name>
    <dbReference type="NCBI Taxonomy" id="2100421"/>
    <lineage>
        <taxon>Viruses</taxon>
        <taxon>Duplodnaviria</taxon>
        <taxon>Heunggongvirae</taxon>
        <taxon>Uroviricota</taxon>
        <taxon>Caudoviricetes</taxon>
        <taxon>Peduoviridae</taxon>
        <taxon>Maltschvirus</taxon>
        <taxon>Maltschvirus maltsch</taxon>
    </lineage>
</organism>
<dbReference type="Gene3D" id="3.10.350.10">
    <property type="entry name" value="LysM domain"/>
    <property type="match status" value="1"/>
</dbReference>
<dbReference type="EMBL" id="LR797075">
    <property type="protein sequence ID" value="CAB4185209.1"/>
    <property type="molecule type" value="Genomic_DNA"/>
</dbReference>
<proteinExistence type="predicted"/>
<accession>A0A6J5RN35</accession>
<evidence type="ECO:0000313" key="2">
    <source>
        <dbReference type="EMBL" id="CAB4193204.1"/>
    </source>
</evidence>
<sequence length="105" mass="12276">MALELEINNLYGNAELLDFPFDGEQMLVREPLVFPAQISQLYYRIKKDDRLDLIAYRFYSPRVEDAAKFWWVIADANNIFDPMDLTEYLGQEITVPDISTVLLLI</sequence>
<dbReference type="EMBL" id="LR798430">
    <property type="protein sequence ID" value="CAB5231645.1"/>
    <property type="molecule type" value="Genomic_DNA"/>
</dbReference>